<protein>
    <submittedName>
        <fullName evidence="2">Uncharacterized protein</fullName>
    </submittedName>
</protein>
<dbReference type="Proteomes" id="UP001371456">
    <property type="component" value="Unassembled WGS sequence"/>
</dbReference>
<evidence type="ECO:0000313" key="3">
    <source>
        <dbReference type="Proteomes" id="UP001371456"/>
    </source>
</evidence>
<accession>A0AAN8TV67</accession>
<feature type="compositionally biased region" description="Polar residues" evidence="1">
    <location>
        <begin position="127"/>
        <end position="139"/>
    </location>
</feature>
<evidence type="ECO:0000256" key="1">
    <source>
        <dbReference type="SAM" id="MobiDB-lite"/>
    </source>
</evidence>
<dbReference type="AlphaFoldDB" id="A0AAN8TV67"/>
<sequence>MNVEEEISENVENESFDDEEWDYNENETIEKEEWENDGIETKRINHDTHLFVVPFGMADPRAYYPNYRPVDASSTSQALPSRRYEDLLLQAIRRPRPLSTGRVSDGTPSPTGTSPQLSAIRIRDFSSEQSDVMASTPPLTQRFMHPDVSPSSTAAPSATPDDEMPALAPG</sequence>
<feature type="compositionally biased region" description="Low complexity" evidence="1">
    <location>
        <begin position="149"/>
        <end position="159"/>
    </location>
</feature>
<dbReference type="EMBL" id="JBANQN010000004">
    <property type="protein sequence ID" value="KAK6791692.1"/>
    <property type="molecule type" value="Genomic_DNA"/>
</dbReference>
<keyword evidence="3" id="KW-1185">Reference proteome</keyword>
<name>A0AAN8TV67_SOLBU</name>
<feature type="compositionally biased region" description="Polar residues" evidence="1">
    <location>
        <begin position="106"/>
        <end position="117"/>
    </location>
</feature>
<gene>
    <name evidence="2" type="ORF">RDI58_010773</name>
</gene>
<feature type="region of interest" description="Disordered" evidence="1">
    <location>
        <begin position="1"/>
        <end position="21"/>
    </location>
</feature>
<organism evidence="2 3">
    <name type="scientific">Solanum bulbocastanum</name>
    <name type="common">Wild potato</name>
    <dbReference type="NCBI Taxonomy" id="147425"/>
    <lineage>
        <taxon>Eukaryota</taxon>
        <taxon>Viridiplantae</taxon>
        <taxon>Streptophyta</taxon>
        <taxon>Embryophyta</taxon>
        <taxon>Tracheophyta</taxon>
        <taxon>Spermatophyta</taxon>
        <taxon>Magnoliopsida</taxon>
        <taxon>eudicotyledons</taxon>
        <taxon>Gunneridae</taxon>
        <taxon>Pentapetalae</taxon>
        <taxon>asterids</taxon>
        <taxon>lamiids</taxon>
        <taxon>Solanales</taxon>
        <taxon>Solanaceae</taxon>
        <taxon>Solanoideae</taxon>
        <taxon>Solaneae</taxon>
        <taxon>Solanum</taxon>
    </lineage>
</organism>
<proteinExistence type="predicted"/>
<reference evidence="2 3" key="1">
    <citation type="submission" date="2024-02" db="EMBL/GenBank/DDBJ databases">
        <title>de novo genome assembly of Solanum bulbocastanum strain 11H21.</title>
        <authorList>
            <person name="Hosaka A.J."/>
        </authorList>
    </citation>
    <scope>NUCLEOTIDE SEQUENCE [LARGE SCALE GENOMIC DNA]</scope>
    <source>
        <tissue evidence="2">Young leaves</tissue>
    </source>
</reference>
<comment type="caution">
    <text evidence="2">The sequence shown here is derived from an EMBL/GenBank/DDBJ whole genome shotgun (WGS) entry which is preliminary data.</text>
</comment>
<feature type="region of interest" description="Disordered" evidence="1">
    <location>
        <begin position="92"/>
        <end position="170"/>
    </location>
</feature>
<evidence type="ECO:0000313" key="2">
    <source>
        <dbReference type="EMBL" id="KAK6791692.1"/>
    </source>
</evidence>